<comment type="catalytic activity">
    <reaction evidence="10 11">
        <text>5-amino-1-(5-phospho-D-ribosyl)imidazole-4-carboxylate + L-aspartate + ATP = (2S)-2-[5-amino-1-(5-phospho-beta-D-ribosyl)imidazole-4-carboxamido]succinate + ADP + phosphate + 2 H(+)</text>
        <dbReference type="Rhea" id="RHEA:22628"/>
        <dbReference type="ChEBI" id="CHEBI:15378"/>
        <dbReference type="ChEBI" id="CHEBI:29991"/>
        <dbReference type="ChEBI" id="CHEBI:30616"/>
        <dbReference type="ChEBI" id="CHEBI:43474"/>
        <dbReference type="ChEBI" id="CHEBI:58443"/>
        <dbReference type="ChEBI" id="CHEBI:77657"/>
        <dbReference type="ChEBI" id="CHEBI:456216"/>
        <dbReference type="EC" id="6.3.2.6"/>
    </reaction>
</comment>
<dbReference type="PROSITE" id="PS01057">
    <property type="entry name" value="SAICAR_SYNTHETASE_1"/>
    <property type="match status" value="1"/>
</dbReference>
<comment type="similarity">
    <text evidence="2 11">Belongs to the SAICAR synthetase family.</text>
</comment>
<reference evidence="13 14" key="1">
    <citation type="journal article" date="2019" name="Sci. Rep.">
        <title>Sulfobacillus thermotolerans: new insights into resistance and metabolic capacities of acidophilic chemolithotrophs.</title>
        <authorList>
            <person name="Panyushkina A.E."/>
            <person name="Babenko V.V."/>
            <person name="Nikitina A.S."/>
            <person name="Selezneva O.V."/>
            <person name="Tsaplina I.A."/>
            <person name="Letarova M.A."/>
            <person name="Kostryukova E.S."/>
            <person name="Letarov A.V."/>
        </authorList>
    </citation>
    <scope>NUCLEOTIDE SEQUENCE [LARGE SCALE GENOMIC DNA]</scope>
    <source>
        <strain evidence="13 14">Kr1</strain>
    </source>
</reference>
<dbReference type="Gene3D" id="3.30.200.20">
    <property type="entry name" value="Phosphorylase Kinase, domain 1"/>
    <property type="match status" value="1"/>
</dbReference>
<dbReference type="CDD" id="cd01415">
    <property type="entry name" value="SAICAR_synt_PurC"/>
    <property type="match status" value="1"/>
</dbReference>
<organism evidence="13 14">
    <name type="scientific">Sulfobacillus thermotolerans</name>
    <dbReference type="NCBI Taxonomy" id="338644"/>
    <lineage>
        <taxon>Bacteria</taxon>
        <taxon>Bacillati</taxon>
        <taxon>Bacillota</taxon>
        <taxon>Clostridia</taxon>
        <taxon>Eubacteriales</taxon>
        <taxon>Clostridiales Family XVII. Incertae Sedis</taxon>
        <taxon>Sulfobacillus</taxon>
    </lineage>
</organism>
<protein>
    <recommendedName>
        <fullName evidence="4 11">Phosphoribosylaminoimidazole-succinocarboxamide synthase</fullName>
        <ecNumber evidence="3 11">6.3.2.6</ecNumber>
    </recommendedName>
    <alternativeName>
        <fullName evidence="9 11">SAICAR synthetase</fullName>
    </alternativeName>
</protein>
<dbReference type="InterPro" id="IPR018236">
    <property type="entry name" value="SAICAR_synthetase_CS"/>
</dbReference>
<proteinExistence type="inferred from homology"/>
<dbReference type="EC" id="6.3.2.6" evidence="3 11"/>
<dbReference type="SUPFAM" id="SSF56104">
    <property type="entry name" value="SAICAR synthase-like"/>
    <property type="match status" value="1"/>
</dbReference>
<evidence type="ECO:0000256" key="5">
    <source>
        <dbReference type="ARBA" id="ARBA00022598"/>
    </source>
</evidence>
<evidence type="ECO:0000256" key="11">
    <source>
        <dbReference type="HAMAP-Rule" id="MF_00137"/>
    </source>
</evidence>
<evidence type="ECO:0000256" key="4">
    <source>
        <dbReference type="ARBA" id="ARBA00016460"/>
    </source>
</evidence>
<keyword evidence="7 11" id="KW-0658">Purine biosynthesis</keyword>
<dbReference type="PROSITE" id="PS01058">
    <property type="entry name" value="SAICAR_SYNTHETASE_2"/>
    <property type="match status" value="1"/>
</dbReference>
<evidence type="ECO:0000256" key="8">
    <source>
        <dbReference type="ARBA" id="ARBA00022840"/>
    </source>
</evidence>
<accession>A0ABM6RRH1</accession>
<dbReference type="InterPro" id="IPR050089">
    <property type="entry name" value="SAICAR_synthetase"/>
</dbReference>
<name>A0ABM6RRH1_9FIRM</name>
<evidence type="ECO:0000256" key="6">
    <source>
        <dbReference type="ARBA" id="ARBA00022741"/>
    </source>
</evidence>
<evidence type="ECO:0000313" key="13">
    <source>
        <dbReference type="EMBL" id="AUW94012.1"/>
    </source>
</evidence>
<keyword evidence="8 11" id="KW-0067">ATP-binding</keyword>
<dbReference type="Gene3D" id="3.30.470.20">
    <property type="entry name" value="ATP-grasp fold, B domain"/>
    <property type="match status" value="1"/>
</dbReference>
<evidence type="ECO:0000256" key="10">
    <source>
        <dbReference type="ARBA" id="ARBA00048475"/>
    </source>
</evidence>
<evidence type="ECO:0000256" key="9">
    <source>
        <dbReference type="ARBA" id="ARBA00030409"/>
    </source>
</evidence>
<evidence type="ECO:0000256" key="3">
    <source>
        <dbReference type="ARBA" id="ARBA00012217"/>
    </source>
</evidence>
<feature type="domain" description="SAICAR synthetase/ADE2 N-terminal" evidence="12">
    <location>
        <begin position="7"/>
        <end position="232"/>
    </location>
</feature>
<dbReference type="Proteomes" id="UP000325292">
    <property type="component" value="Chromosome"/>
</dbReference>
<evidence type="ECO:0000256" key="7">
    <source>
        <dbReference type="ARBA" id="ARBA00022755"/>
    </source>
</evidence>
<dbReference type="InterPro" id="IPR028923">
    <property type="entry name" value="SAICAR_synt/ADE2_N"/>
</dbReference>
<dbReference type="Pfam" id="PF01259">
    <property type="entry name" value="SAICAR_synt"/>
    <property type="match status" value="1"/>
</dbReference>
<keyword evidence="6 11" id="KW-0547">Nucleotide-binding</keyword>
<evidence type="ECO:0000256" key="2">
    <source>
        <dbReference type="ARBA" id="ARBA00010190"/>
    </source>
</evidence>
<dbReference type="PANTHER" id="PTHR43599:SF3">
    <property type="entry name" value="SI:DKEY-6E2.2"/>
    <property type="match status" value="1"/>
</dbReference>
<evidence type="ECO:0000313" key="14">
    <source>
        <dbReference type="Proteomes" id="UP000325292"/>
    </source>
</evidence>
<keyword evidence="14" id="KW-1185">Reference proteome</keyword>
<evidence type="ECO:0000256" key="1">
    <source>
        <dbReference type="ARBA" id="ARBA00004672"/>
    </source>
</evidence>
<keyword evidence="5 11" id="KW-0436">Ligase</keyword>
<dbReference type="InterPro" id="IPR033934">
    <property type="entry name" value="SAICAR_synt_PurC"/>
</dbReference>
<evidence type="ECO:0000259" key="12">
    <source>
        <dbReference type="Pfam" id="PF01259"/>
    </source>
</evidence>
<dbReference type="NCBIfam" id="TIGR00081">
    <property type="entry name" value="purC"/>
    <property type="match status" value="1"/>
</dbReference>
<dbReference type="EMBL" id="CP019454">
    <property type="protein sequence ID" value="AUW94012.1"/>
    <property type="molecule type" value="Genomic_DNA"/>
</dbReference>
<dbReference type="HAMAP" id="MF_00137">
    <property type="entry name" value="SAICAR_synth"/>
    <property type="match status" value="1"/>
</dbReference>
<dbReference type="InterPro" id="IPR001636">
    <property type="entry name" value="SAICAR_synth"/>
</dbReference>
<sequence>MLTATELLYEGKAKKVYATTDPRVVIVDFKDDATAFNGEKKGQIAGKGEVNAAITTRLMTYLEAHGIPTHFREQLDARRLVVSHLQMVPLEVVVRNRVAGSLEKRLGLAEGTVLDEPVIELYYKNDALGDPLLNDDHIRVLQAASPAVVTQLKQQARDINRLLQNFFEERGLILVDFKLEFGIQEHALVLGDEISPDTCRLWDKETLQKMDKDRFRRDLGGVEDAYQEVLKRVMS</sequence>
<comment type="pathway">
    <text evidence="1 11">Purine metabolism; IMP biosynthesis via de novo pathway; 5-amino-1-(5-phospho-D-ribosyl)imidazole-4-carboxamide from 5-amino-1-(5-phospho-D-ribosyl)imidazole-4-carboxylate: step 1/2.</text>
</comment>
<dbReference type="PANTHER" id="PTHR43599">
    <property type="entry name" value="MULTIFUNCTIONAL PROTEIN ADE2"/>
    <property type="match status" value="1"/>
</dbReference>
<gene>
    <name evidence="11" type="primary">purC</name>
    <name evidence="13" type="ORF">BXT84_08660</name>
</gene>